<proteinExistence type="predicted"/>
<feature type="transmembrane region" description="Helical" evidence="1">
    <location>
        <begin position="70"/>
        <end position="92"/>
    </location>
</feature>
<evidence type="ECO:0000313" key="3">
    <source>
        <dbReference type="Proteomes" id="UP001500620"/>
    </source>
</evidence>
<evidence type="ECO:0000313" key="2">
    <source>
        <dbReference type="EMBL" id="GAA4262841.1"/>
    </source>
</evidence>
<dbReference type="EMBL" id="BAABAT010000056">
    <property type="protein sequence ID" value="GAA4262841.1"/>
    <property type="molecule type" value="Genomic_DNA"/>
</dbReference>
<sequence length="199" mass="21274">MRLGPVSALAVVSIALTIVTAAGLALFARLPLVSAAGFLAYLMLTAVSLRQLYKSADLEDTSVASVVASINAFLAWWLIGPIGLALNIAWVIEASSGKLPGDAYFRTTWVICGVLFFFAMLHTRSPADAIQAQNSRQGELSFLTLPQSVRPCTPPIAEATDGTSVAWGAYDRTLRLCELNWDFTPGSVGQAPRAATMRR</sequence>
<keyword evidence="1" id="KW-0472">Membrane</keyword>
<feature type="transmembrane region" description="Helical" evidence="1">
    <location>
        <begin position="31"/>
        <end position="49"/>
    </location>
</feature>
<organism evidence="2 3">
    <name type="scientific">Dactylosporangium darangshiense</name>
    <dbReference type="NCBI Taxonomy" id="579108"/>
    <lineage>
        <taxon>Bacteria</taxon>
        <taxon>Bacillati</taxon>
        <taxon>Actinomycetota</taxon>
        <taxon>Actinomycetes</taxon>
        <taxon>Micromonosporales</taxon>
        <taxon>Micromonosporaceae</taxon>
        <taxon>Dactylosporangium</taxon>
    </lineage>
</organism>
<keyword evidence="1" id="KW-0812">Transmembrane</keyword>
<comment type="caution">
    <text evidence="2">The sequence shown here is derived from an EMBL/GenBank/DDBJ whole genome shotgun (WGS) entry which is preliminary data.</text>
</comment>
<protein>
    <submittedName>
        <fullName evidence="2">Uncharacterized protein</fullName>
    </submittedName>
</protein>
<name>A0ABP8DSD5_9ACTN</name>
<evidence type="ECO:0000256" key="1">
    <source>
        <dbReference type="SAM" id="Phobius"/>
    </source>
</evidence>
<reference evidence="3" key="1">
    <citation type="journal article" date="2019" name="Int. J. Syst. Evol. Microbiol.">
        <title>The Global Catalogue of Microorganisms (GCM) 10K type strain sequencing project: providing services to taxonomists for standard genome sequencing and annotation.</title>
        <authorList>
            <consortium name="The Broad Institute Genomics Platform"/>
            <consortium name="The Broad Institute Genome Sequencing Center for Infectious Disease"/>
            <person name="Wu L."/>
            <person name="Ma J."/>
        </authorList>
    </citation>
    <scope>NUCLEOTIDE SEQUENCE [LARGE SCALE GENOMIC DNA]</scope>
    <source>
        <strain evidence="3">JCM 17441</strain>
    </source>
</reference>
<keyword evidence="3" id="KW-1185">Reference proteome</keyword>
<accession>A0ABP8DSD5</accession>
<keyword evidence="1" id="KW-1133">Transmembrane helix</keyword>
<gene>
    <name evidence="2" type="ORF">GCM10022255_101980</name>
</gene>
<feature type="transmembrane region" description="Helical" evidence="1">
    <location>
        <begin position="104"/>
        <end position="121"/>
    </location>
</feature>
<dbReference type="Proteomes" id="UP001500620">
    <property type="component" value="Unassembled WGS sequence"/>
</dbReference>